<evidence type="ECO:0000256" key="13">
    <source>
        <dbReference type="ARBA" id="ARBA00023136"/>
    </source>
</evidence>
<evidence type="ECO:0000256" key="16">
    <source>
        <dbReference type="SAM" id="Coils"/>
    </source>
</evidence>
<reference evidence="21" key="1">
    <citation type="submission" date="2017-09" db="EMBL/GenBank/DDBJ databases">
        <authorList>
            <person name="Ehlers B."/>
            <person name="Leendertz F.H."/>
        </authorList>
    </citation>
    <scope>NUCLEOTIDE SEQUENCE</scope>
    <source>
        <strain evidence="21">MAVP-26</strain>
    </source>
</reference>
<dbReference type="EC" id="2.7.10.2" evidence="4"/>
<dbReference type="GO" id="GO:0004715">
    <property type="term" value="F:non-membrane spanning protein tyrosine kinase activity"/>
    <property type="evidence" value="ECO:0007669"/>
    <property type="project" value="UniProtKB-EC"/>
</dbReference>
<comment type="subcellular location">
    <subcellularLocation>
        <location evidence="1">Cell inner membrane</location>
        <topology evidence="1">Multi-pass membrane protein</topology>
    </subcellularLocation>
</comment>
<evidence type="ECO:0000256" key="2">
    <source>
        <dbReference type="ARBA" id="ARBA00007316"/>
    </source>
</evidence>
<dbReference type="GO" id="GO:0005524">
    <property type="term" value="F:ATP binding"/>
    <property type="evidence" value="ECO:0007669"/>
    <property type="project" value="UniProtKB-KW"/>
</dbReference>
<feature type="transmembrane region" description="Helical" evidence="17">
    <location>
        <begin position="454"/>
        <end position="473"/>
    </location>
</feature>
<dbReference type="InterPro" id="IPR032807">
    <property type="entry name" value="GNVR"/>
</dbReference>
<dbReference type="GO" id="GO:0005886">
    <property type="term" value="C:plasma membrane"/>
    <property type="evidence" value="ECO:0007669"/>
    <property type="project" value="UniProtKB-SubCell"/>
</dbReference>
<evidence type="ECO:0000256" key="14">
    <source>
        <dbReference type="ARBA" id="ARBA00023137"/>
    </source>
</evidence>
<evidence type="ECO:0000256" key="12">
    <source>
        <dbReference type="ARBA" id="ARBA00022989"/>
    </source>
</evidence>
<dbReference type="SUPFAM" id="SSF52540">
    <property type="entry name" value="P-loop containing nucleoside triphosphate hydrolases"/>
    <property type="match status" value="1"/>
</dbReference>
<dbReference type="InterPro" id="IPR005702">
    <property type="entry name" value="Wzc-like_C"/>
</dbReference>
<evidence type="ECO:0000256" key="17">
    <source>
        <dbReference type="SAM" id="Phobius"/>
    </source>
</evidence>
<evidence type="ECO:0000256" key="8">
    <source>
        <dbReference type="ARBA" id="ARBA00022692"/>
    </source>
</evidence>
<evidence type="ECO:0000256" key="6">
    <source>
        <dbReference type="ARBA" id="ARBA00022519"/>
    </source>
</evidence>
<keyword evidence="12 17" id="KW-1133">Transmembrane helix</keyword>
<feature type="coiled-coil region" evidence="16">
    <location>
        <begin position="227"/>
        <end position="284"/>
    </location>
</feature>
<feature type="domain" description="Tyrosine-protein kinase G-rich" evidence="20">
    <location>
        <begin position="401"/>
        <end position="472"/>
    </location>
</feature>
<dbReference type="Pfam" id="PF02706">
    <property type="entry name" value="Wzz"/>
    <property type="match status" value="1"/>
</dbReference>
<feature type="domain" description="Polysaccharide chain length determinant N-terminal" evidence="18">
    <location>
        <begin position="28"/>
        <end position="112"/>
    </location>
</feature>
<dbReference type="InterPro" id="IPR025669">
    <property type="entry name" value="AAA_dom"/>
</dbReference>
<evidence type="ECO:0000256" key="1">
    <source>
        <dbReference type="ARBA" id="ARBA00004429"/>
    </source>
</evidence>
<protein>
    <recommendedName>
        <fullName evidence="4">non-specific protein-tyrosine kinase</fullName>
        <ecNumber evidence="4">2.7.10.2</ecNumber>
    </recommendedName>
</protein>
<evidence type="ECO:0000256" key="11">
    <source>
        <dbReference type="ARBA" id="ARBA00022840"/>
    </source>
</evidence>
<gene>
    <name evidence="21" type="ORF">YA91_06840</name>
</gene>
<comment type="catalytic activity">
    <reaction evidence="15">
        <text>L-tyrosyl-[protein] + ATP = O-phospho-L-tyrosyl-[protein] + ADP + H(+)</text>
        <dbReference type="Rhea" id="RHEA:10596"/>
        <dbReference type="Rhea" id="RHEA-COMP:10136"/>
        <dbReference type="Rhea" id="RHEA-COMP:20101"/>
        <dbReference type="ChEBI" id="CHEBI:15378"/>
        <dbReference type="ChEBI" id="CHEBI:30616"/>
        <dbReference type="ChEBI" id="CHEBI:46858"/>
        <dbReference type="ChEBI" id="CHEBI:61978"/>
        <dbReference type="ChEBI" id="CHEBI:456216"/>
        <dbReference type="EC" id="2.7.10.2"/>
    </reaction>
</comment>
<dbReference type="AlphaFoldDB" id="A0A249W0J7"/>
<keyword evidence="9" id="KW-0547">Nucleotide-binding</keyword>
<evidence type="ECO:0000256" key="7">
    <source>
        <dbReference type="ARBA" id="ARBA00022679"/>
    </source>
</evidence>
<dbReference type="NCBIfam" id="TIGR01007">
    <property type="entry name" value="eps_fam"/>
    <property type="match status" value="1"/>
</dbReference>
<evidence type="ECO:0000256" key="9">
    <source>
        <dbReference type="ARBA" id="ARBA00022741"/>
    </source>
</evidence>
<dbReference type="Gene3D" id="3.40.50.300">
    <property type="entry name" value="P-loop containing nucleotide triphosphate hydrolases"/>
    <property type="match status" value="1"/>
</dbReference>
<comment type="similarity">
    <text evidence="3">Belongs to the etk/wzc family.</text>
</comment>
<keyword evidence="5" id="KW-1003">Cell membrane</keyword>
<evidence type="ECO:0000313" key="21">
    <source>
        <dbReference type="EMBL" id="ASZ50290.1"/>
    </source>
</evidence>
<keyword evidence="10" id="KW-0418">Kinase</keyword>
<evidence type="ECO:0000256" key="5">
    <source>
        <dbReference type="ARBA" id="ARBA00022475"/>
    </source>
</evidence>
<keyword evidence="11" id="KW-0067">ATP-binding</keyword>
<organism evidence="21">
    <name type="scientific">Vibrio parahaemolyticus</name>
    <dbReference type="NCBI Taxonomy" id="670"/>
    <lineage>
        <taxon>Bacteria</taxon>
        <taxon>Pseudomonadati</taxon>
        <taxon>Pseudomonadota</taxon>
        <taxon>Gammaproteobacteria</taxon>
        <taxon>Vibrionales</taxon>
        <taxon>Vibrionaceae</taxon>
        <taxon>Vibrio</taxon>
    </lineage>
</organism>
<evidence type="ECO:0000256" key="10">
    <source>
        <dbReference type="ARBA" id="ARBA00022777"/>
    </source>
</evidence>
<evidence type="ECO:0000259" key="18">
    <source>
        <dbReference type="Pfam" id="PF02706"/>
    </source>
</evidence>
<dbReference type="PANTHER" id="PTHR32309">
    <property type="entry name" value="TYROSINE-PROTEIN KINASE"/>
    <property type="match status" value="1"/>
</dbReference>
<feature type="domain" description="AAA" evidence="19">
    <location>
        <begin position="557"/>
        <end position="684"/>
    </location>
</feature>
<keyword evidence="13 17" id="KW-0472">Membrane</keyword>
<keyword evidence="7" id="KW-0808">Transferase</keyword>
<evidence type="ECO:0000259" key="19">
    <source>
        <dbReference type="Pfam" id="PF13614"/>
    </source>
</evidence>
<dbReference type="Pfam" id="PF13614">
    <property type="entry name" value="AAA_31"/>
    <property type="match status" value="1"/>
</dbReference>
<dbReference type="InterPro" id="IPR027417">
    <property type="entry name" value="P-loop_NTPase"/>
</dbReference>
<evidence type="ECO:0000259" key="20">
    <source>
        <dbReference type="Pfam" id="PF13807"/>
    </source>
</evidence>
<name>A0A249W0J7_VIBPH</name>
<sequence length="731" mass="82499">MTGNQMNGTHPNNFQMNKVELIRFGHHFKTLKKNWLSIAAFTLIFSLTCTWYIYSKTSIYQATATLLIQEEQKSALSIEEVYGVDTTKKEYFQTQIAILKSNHIADKVINELNLTQHPEFTSSGGLKQKIDDIKAVPLVQDLLNVSPSPKETSQYSESYYQALQAFKRKLEIEPVRNTQLVRISFRSADPKLATRVANAVGQAYIDANFEAKLVVTQNAATWLTNNSQKLEERLKKSEHALQEFLLKEGLIDINGIDDIYANELEELNRKLNTAVNKRIEAQTLIQLLKRKSSQNLDSLLSIDEFANQAQIRDLKLSEAQAAKNVSELAQRYGPKHDRMVQAKAQLASIQERTQQLIREISFSKQQDLLAAKAQEDMLREELDRKKSDFQSLGSQKARYEQLKREVESNKDLYEAFLNREKETSATSDYKNVTARFTDKAIIPLFPVAPQRMKLVLIATFFGFAIACALVIILETLREVIRTSNDVQDKLGVTCLGVIPMVKKRTLRKNGVSYTAYLDKDEKLFSEACRSVRTSLLLRLTNTKQKILPITSAIPEEGKTSTSINMAVSFSTMEKVLIIDCDLRRPSLAKRFNIPESQPGLTNILAMDTAIKDCIVRIDDANLDVLPAGLIPPNPQELLASNRFKKLLDHFQDKYDRIIIDTPPLLSVSDALILGQYANGLITVIRSESTKASLVNVALSKQIQHSIPSLGVLITQAKAKEGETLYVQKYAY</sequence>
<dbReference type="Pfam" id="PF13807">
    <property type="entry name" value="GNVR"/>
    <property type="match status" value="1"/>
</dbReference>
<feature type="coiled-coil region" evidence="16">
    <location>
        <begin position="339"/>
        <end position="419"/>
    </location>
</feature>
<comment type="similarity">
    <text evidence="2">Belongs to the CpsD/CapB family.</text>
</comment>
<dbReference type="CDD" id="cd05387">
    <property type="entry name" value="BY-kinase"/>
    <property type="match status" value="1"/>
</dbReference>
<keyword evidence="14" id="KW-0829">Tyrosine-protein kinase</keyword>
<evidence type="ECO:0000256" key="3">
    <source>
        <dbReference type="ARBA" id="ARBA00008883"/>
    </source>
</evidence>
<evidence type="ECO:0000256" key="15">
    <source>
        <dbReference type="ARBA" id="ARBA00051245"/>
    </source>
</evidence>
<keyword evidence="8 17" id="KW-0812">Transmembrane</keyword>
<dbReference type="EMBL" id="CP023247">
    <property type="protein sequence ID" value="ASZ50290.1"/>
    <property type="molecule type" value="Genomic_DNA"/>
</dbReference>
<dbReference type="InterPro" id="IPR003856">
    <property type="entry name" value="LPS_length_determ_N"/>
</dbReference>
<keyword evidence="16" id="KW-0175">Coiled coil</keyword>
<evidence type="ECO:0000256" key="4">
    <source>
        <dbReference type="ARBA" id="ARBA00011903"/>
    </source>
</evidence>
<keyword evidence="6" id="KW-0997">Cell inner membrane</keyword>
<accession>A0A249W0J7</accession>
<dbReference type="InterPro" id="IPR050445">
    <property type="entry name" value="Bact_polysacc_biosynth/exp"/>
</dbReference>
<feature type="transmembrane region" description="Helical" evidence="17">
    <location>
        <begin position="35"/>
        <end position="54"/>
    </location>
</feature>
<proteinExistence type="inferred from homology"/>
<dbReference type="PANTHER" id="PTHR32309:SF13">
    <property type="entry name" value="FERRIC ENTEROBACTIN TRANSPORT PROTEIN FEPE"/>
    <property type="match status" value="1"/>
</dbReference>